<dbReference type="Pfam" id="PF04966">
    <property type="entry name" value="OprB"/>
    <property type="match status" value="1"/>
</dbReference>
<dbReference type="Gene3D" id="2.40.160.180">
    <property type="entry name" value="Carbohydrate-selective porin OprB"/>
    <property type="match status" value="1"/>
</dbReference>
<name>A0A8J7K2A0_9CYAN</name>
<reference evidence="4" key="1">
    <citation type="submission" date="2020-10" db="EMBL/GenBank/DDBJ databases">
        <authorList>
            <person name="Castelo-Branco R."/>
            <person name="Eusebio N."/>
            <person name="Adriana R."/>
            <person name="Vieira A."/>
            <person name="Brugerolle De Fraissinette N."/>
            <person name="Rezende De Castro R."/>
            <person name="Schneider M.P."/>
            <person name="Vasconcelos V."/>
            <person name="Leao P.N."/>
        </authorList>
    </citation>
    <scope>NUCLEOTIDE SEQUENCE</scope>
    <source>
        <strain evidence="4">LEGE 06105</strain>
    </source>
</reference>
<comment type="similarity">
    <text evidence="1 2">Belongs to the OprB family.</text>
</comment>
<comment type="caution">
    <text evidence="4">The sequence shown here is derived from an EMBL/GenBank/DDBJ whole genome shotgun (WGS) entry which is preliminary data.</text>
</comment>
<dbReference type="Proteomes" id="UP000620559">
    <property type="component" value="Unassembled WGS sequence"/>
</dbReference>
<evidence type="ECO:0000313" key="4">
    <source>
        <dbReference type="EMBL" id="MBE9213862.1"/>
    </source>
</evidence>
<dbReference type="GO" id="GO:0008643">
    <property type="term" value="P:carbohydrate transport"/>
    <property type="evidence" value="ECO:0007669"/>
    <property type="project" value="InterPro"/>
</dbReference>
<dbReference type="GO" id="GO:0016020">
    <property type="term" value="C:membrane"/>
    <property type="evidence" value="ECO:0007669"/>
    <property type="project" value="InterPro"/>
</dbReference>
<feature type="region of interest" description="Disordered" evidence="3">
    <location>
        <begin position="58"/>
        <end position="98"/>
    </location>
</feature>
<dbReference type="AlphaFoldDB" id="A0A8J7K2A0"/>
<dbReference type="RefSeq" id="WP_193921122.1">
    <property type="nucleotide sequence ID" value="NZ_JADEWL010000043.1"/>
</dbReference>
<evidence type="ECO:0000313" key="5">
    <source>
        <dbReference type="Proteomes" id="UP000620559"/>
    </source>
</evidence>
<evidence type="ECO:0000256" key="1">
    <source>
        <dbReference type="ARBA" id="ARBA00008769"/>
    </source>
</evidence>
<evidence type="ECO:0000256" key="3">
    <source>
        <dbReference type="SAM" id="MobiDB-lite"/>
    </source>
</evidence>
<gene>
    <name evidence="4" type="ORF">IQ247_14505</name>
</gene>
<proteinExistence type="inferred from homology"/>
<dbReference type="InterPro" id="IPR007049">
    <property type="entry name" value="Carb-sel_porin_OprB"/>
</dbReference>
<organism evidence="4 5">
    <name type="scientific">Plectonema cf. radiosum LEGE 06105</name>
    <dbReference type="NCBI Taxonomy" id="945769"/>
    <lineage>
        <taxon>Bacteria</taxon>
        <taxon>Bacillati</taxon>
        <taxon>Cyanobacteriota</taxon>
        <taxon>Cyanophyceae</taxon>
        <taxon>Oscillatoriophycideae</taxon>
        <taxon>Oscillatoriales</taxon>
        <taxon>Microcoleaceae</taxon>
        <taxon>Plectonema</taxon>
    </lineage>
</organism>
<dbReference type="EMBL" id="JADEWL010000043">
    <property type="protein sequence ID" value="MBE9213862.1"/>
    <property type="molecule type" value="Genomic_DNA"/>
</dbReference>
<evidence type="ECO:0000256" key="2">
    <source>
        <dbReference type="RuleBase" id="RU363072"/>
    </source>
</evidence>
<sequence length="627" mass="68272">MKLKILESQKLIFIKEFHKHKSYVLFCAASMSVLGTLGLGDRSQAQLISSQKQENKTSYSGDLLRVPQSSIPSGRTKLRSKEVPPPPNVSPIGATLPTEKPATYAPLDNIKQLENSFIQEEITGKTKRLIEQSIAIGGSQTEIAQAVPFPAPPGSNSQEFTQVAPLPPLPGVNVPQQSDAGYVPTFNQLLNSTIGFPLEDYGNKNRRGAENAEERGKERLGLNPVPTFEQMLDAYRRSQPQVSATSAPLPTFNQLLNSQGGMLPSAPLTTSQQLGTTPIIPTASQISQGNNQLNPLRTSAALRESSLQVQGVFVTQGDDTSARARLTGVYPLTPQVLFGATLDLTSEGSSFDDSRREGLNINELYLATSLSGLPNLRFAVGQLDLTSYFDRNSFAKDGASQFFNPVFQTNPALAATGISSKPGLLVNWSVTDNIDAKAAVFSSSDSLSEFALDGFAGEVGVRYGNAIIRGTYSTARDAGNRDSFPESFQIARGNDRFGVLEDDREEAYGLNAEVFIPSMKLGLFGRYGRYENRDLGEGADTYVIGASLLDLFTPDDRLGLAYGRGLSNDEKRQGKQLDVLELYYDFQFLPNLRLGFSVQGRDDFNETVLGVRVKSDFDVTPRGRFAR</sequence>
<dbReference type="InterPro" id="IPR038673">
    <property type="entry name" value="OprB_sf"/>
</dbReference>
<dbReference type="SUPFAM" id="SSF56935">
    <property type="entry name" value="Porins"/>
    <property type="match status" value="1"/>
</dbReference>
<dbReference type="GO" id="GO:0015288">
    <property type="term" value="F:porin activity"/>
    <property type="evidence" value="ECO:0007669"/>
    <property type="project" value="InterPro"/>
</dbReference>
<keyword evidence="5" id="KW-1185">Reference proteome</keyword>
<protein>
    <submittedName>
        <fullName evidence="4">Carbohydrate porin</fullName>
    </submittedName>
</protein>
<accession>A0A8J7K2A0</accession>